<reference evidence="2 3" key="1">
    <citation type="submission" date="2013-08" db="EMBL/GenBank/DDBJ databases">
        <title>Genome sequencing of Cellulomonas carbonis T26.</title>
        <authorList>
            <person name="Chen F."/>
            <person name="Li Y."/>
            <person name="Wang G."/>
        </authorList>
    </citation>
    <scope>NUCLEOTIDE SEQUENCE [LARGE SCALE GENOMIC DNA]</scope>
    <source>
        <strain evidence="2 3">T26</strain>
    </source>
</reference>
<feature type="chain" id="PRO_5039316726" description="Right handed beta helix domain-containing protein" evidence="1">
    <location>
        <begin position="25"/>
        <end position="592"/>
    </location>
</feature>
<protein>
    <recommendedName>
        <fullName evidence="4">Right handed beta helix domain-containing protein</fullName>
    </recommendedName>
</protein>
<dbReference type="Gene3D" id="2.160.20.10">
    <property type="entry name" value="Single-stranded right-handed beta-helix, Pectin lyase-like"/>
    <property type="match status" value="1"/>
</dbReference>
<reference evidence="2 3" key="2">
    <citation type="journal article" date="2015" name="Stand. Genomic Sci.">
        <title>Draft genome sequence of Cellulomonas carbonis T26(T) and comparative analysis of six Cellulomonas genomes.</title>
        <authorList>
            <person name="Zhuang W."/>
            <person name="Zhang S."/>
            <person name="Xia X."/>
            <person name="Wang G."/>
        </authorList>
    </citation>
    <scope>NUCLEOTIDE SEQUENCE [LARGE SCALE GENOMIC DNA]</scope>
    <source>
        <strain evidence="2 3">T26</strain>
    </source>
</reference>
<keyword evidence="3" id="KW-1185">Reference proteome</keyword>
<dbReference type="AlphaFoldDB" id="A0A0A0BT43"/>
<name>A0A0A0BT43_9CELL</name>
<evidence type="ECO:0000313" key="3">
    <source>
        <dbReference type="Proteomes" id="UP000029839"/>
    </source>
</evidence>
<dbReference type="OrthoDB" id="505641at2"/>
<keyword evidence="1" id="KW-0732">Signal</keyword>
<accession>A0A0A0BT43</accession>
<dbReference type="InterPro" id="IPR011050">
    <property type="entry name" value="Pectin_lyase_fold/virulence"/>
</dbReference>
<dbReference type="Proteomes" id="UP000029839">
    <property type="component" value="Unassembled WGS sequence"/>
</dbReference>
<feature type="signal peptide" evidence="1">
    <location>
        <begin position="1"/>
        <end position="24"/>
    </location>
</feature>
<dbReference type="SMART" id="SM00710">
    <property type="entry name" value="PbH1"/>
    <property type="match status" value="4"/>
</dbReference>
<evidence type="ECO:0008006" key="4">
    <source>
        <dbReference type="Google" id="ProtNLM"/>
    </source>
</evidence>
<dbReference type="EMBL" id="AXCY01000055">
    <property type="protein sequence ID" value="KGM10304.1"/>
    <property type="molecule type" value="Genomic_DNA"/>
</dbReference>
<dbReference type="RefSeq" id="WP_043607347.1">
    <property type="nucleotide sequence ID" value="NZ_AXCY01000055.1"/>
</dbReference>
<proteinExistence type="predicted"/>
<dbReference type="SUPFAM" id="SSF51126">
    <property type="entry name" value="Pectin lyase-like"/>
    <property type="match status" value="1"/>
</dbReference>
<comment type="caution">
    <text evidence="2">The sequence shown here is derived from an EMBL/GenBank/DDBJ whole genome shotgun (WGS) entry which is preliminary data.</text>
</comment>
<gene>
    <name evidence="2" type="ORF">N868_15750</name>
</gene>
<evidence type="ECO:0000256" key="1">
    <source>
        <dbReference type="SAM" id="SignalP"/>
    </source>
</evidence>
<sequence>MHRTRSRVTTVLAALAVAVLPVLAAPAASATTVPDQIRYGADSIHRKSVPATVVPVEMWSSTPAARTEIVAAGRVVASDTTVEARDGYWAGVSTADFSGLSGWTTVTLRITTPEGVVRSSQKIIIAEPSATVPDQIRWDGRSVHNSTVPAQPVELEMWSSTAAARTEVLIGGRVVASDTTVEAREGYWAGVATADLTGLSGWTTATLRITTPTGEVRTENKNFIAETVATVVAPQPDQIRWNGASLYKKTVATSAATPLEVWSSTPASKVELLLGGVVVATDTTVEARADHWLATADVDLSALPKGPASLTMRVTPSSGFARSSAKVFTADPVLAPLTPEVLAARPGAHNTGVPAGTTLRPSGSLTITQDGTVVDGLDITGCVVVDADDVTIRNTRITCTDAPRERAVRMEGKHTGLLLEDVEIDGRGLTEIGVDVNSTVLRRVDVHGFNDGIRMGHDLLIEDSWVHDMTRQGDLHPDAIQGISAEDVVIRNNTLDPTNTATGDRGNAAIQLGSETGTLISRNVVIEGNLLDGGNVSLNVSGAINAENIAIRSNRFGTGSKYGPVLTPHRVTPAADNVMDVLGTAIVVRWTD</sequence>
<evidence type="ECO:0000313" key="2">
    <source>
        <dbReference type="EMBL" id="KGM10304.1"/>
    </source>
</evidence>
<dbReference type="InterPro" id="IPR012334">
    <property type="entry name" value="Pectin_lyas_fold"/>
</dbReference>
<organism evidence="2 3">
    <name type="scientific">Cellulomonas carbonis T26</name>
    <dbReference type="NCBI Taxonomy" id="947969"/>
    <lineage>
        <taxon>Bacteria</taxon>
        <taxon>Bacillati</taxon>
        <taxon>Actinomycetota</taxon>
        <taxon>Actinomycetes</taxon>
        <taxon>Micrococcales</taxon>
        <taxon>Cellulomonadaceae</taxon>
        <taxon>Cellulomonas</taxon>
    </lineage>
</organism>
<dbReference type="InterPro" id="IPR006626">
    <property type="entry name" value="PbH1"/>
</dbReference>